<evidence type="ECO:0000313" key="1">
    <source>
        <dbReference type="EMBL" id="AMK59076.1"/>
    </source>
</evidence>
<organism evidence="1">
    <name type="scientific">uncultured bacterium UPO37</name>
    <dbReference type="NCBI Taxonomy" id="1776964"/>
    <lineage>
        <taxon>Bacteria</taxon>
        <taxon>environmental samples</taxon>
    </lineage>
</organism>
<dbReference type="GO" id="GO:0051213">
    <property type="term" value="F:dioxygenase activity"/>
    <property type="evidence" value="ECO:0007669"/>
    <property type="project" value="UniProtKB-KW"/>
</dbReference>
<accession>A0A126SXQ1</accession>
<reference evidence="1" key="1">
    <citation type="journal article" date="2016" name="Appl. Environ. Microbiol.">
        <title>Functional Metagenomics of a Biostimulated Petroleum-Contaminated Soil Reveals an Extraordinary Diversity of Extradiol Dioxygenases.</title>
        <authorList>
            <person name="Terron-Gonzalez L."/>
            <person name="Martin-Cabello G."/>
            <person name="Ferrer M."/>
            <person name="Santero E."/>
        </authorList>
    </citation>
    <scope>NUCLEOTIDE SEQUENCE</scope>
</reference>
<dbReference type="EMBL" id="KU144967">
    <property type="protein sequence ID" value="AMK59076.1"/>
    <property type="molecule type" value="Genomic_DNA"/>
</dbReference>
<dbReference type="AlphaFoldDB" id="A0A126SXQ1"/>
<sequence>MSQAVAAPARGAGLDALSLQQRMELQFEIEQFLYAEAALIDGR</sequence>
<protein>
    <submittedName>
        <fullName evidence="1">Initial dioxygenase small subunit</fullName>
    </submittedName>
</protein>
<keyword evidence="1" id="KW-0223">Dioxygenase</keyword>
<name>A0A126SXQ1_9BACT</name>
<keyword evidence="1" id="KW-0560">Oxidoreductase</keyword>
<proteinExistence type="predicted"/>